<feature type="compositionally biased region" description="Acidic residues" evidence="5">
    <location>
        <begin position="847"/>
        <end position="859"/>
    </location>
</feature>
<feature type="domain" description="Cytochrome c" evidence="6">
    <location>
        <begin position="29"/>
        <end position="127"/>
    </location>
</feature>
<sequence>MNSLGRTMVPLLLSLIADAPATADQASPRDSAAALEFFEKRVRPILVNQCYTCHSANTNSKGGLRVDDRNGLLQGGASGAAVVPGDPENSLLIQAVRQLEDAPKMPPKKRLSPEEVADLTKWIKDGAIWPEARLAAAPGKPNAKYDKLRETHWAWQSLAKVTVPDVRGASWVRDDLDRFILARLEKEGLKPVGDADPQTLIRRLTFDLTGLPPTPQEIAAFVNDDSYDALDKVVDRLLASPAFGERWGRHWLDVARYGESTGSSRNIPYPHAWRYRNYVINAFNKDKPYDQFIQEQVAGDLLPTGSTEQHNEQLVATGFLALGVKDVNQRFKIRFIMDNVDEQIDTVSRAVLGVTASCARCHDHKFDPIPTADYYALAGIFQSSDLCAGVRSKMGGGGLEYYDTQLLLQLGPKSATTAVPTEKLEAATKAVAKARAEFVAIRDSAESEKPGPDGRPKRVIARQKLNQLQAELIALTDPAANGDKLAFGVRDAKSVSDTQIRIRGEAEKLGPTVPRGFLTLLQFPEPPKVNPSQSGRLELAQWLTSAKNPLTPRVMANRVWQNLFGEGLVKSVDNFGISGDVPSHPELLDHLATQFVRDGWSVKTLVKRLVLSRAYRLSSENATANASVDPGNRLVWRHSPRRLDAEEIRDATLAAAGTLNLTPPEASPAKDMKVIEIRNNEPRARELAKAARESHHRSLYLPLLRQLTPTSLEVFDFAEQGMVTGHRDTTTVATQALYLLNDPFVRREALSLAERLLQRTELDDKARIDLAYRLTVSRPATADEIARINGYLADYESAASVAIASNSGTPKPQSVTLASLTTESTSDANSQTTPGTANKKKKPAPENPDDVEAEDEPAEEEKLPQVDAKTTAWASFCQALLGTAEFRYVP</sequence>
<reference evidence="7" key="1">
    <citation type="submission" date="2024-05" db="EMBL/GenBank/DDBJ databases">
        <title>Planctomycetes of the genus Singulisphaera possess chitinolytic capabilities.</title>
        <authorList>
            <person name="Ivanova A."/>
        </authorList>
    </citation>
    <scope>NUCLEOTIDE SEQUENCE</scope>
    <source>
        <strain evidence="7">Ch08T</strain>
    </source>
</reference>
<proteinExistence type="predicted"/>
<keyword evidence="1 4" id="KW-0349">Heme</keyword>
<dbReference type="InterPro" id="IPR011444">
    <property type="entry name" value="DUF1549"/>
</dbReference>
<name>A0AAU7C978_9BACT</name>
<dbReference type="RefSeq" id="WP_406694436.1">
    <property type="nucleotide sequence ID" value="NZ_CP155447.1"/>
</dbReference>
<organism evidence="7">
    <name type="scientific">Singulisphaera sp. Ch08</name>
    <dbReference type="NCBI Taxonomy" id="3120278"/>
    <lineage>
        <taxon>Bacteria</taxon>
        <taxon>Pseudomonadati</taxon>
        <taxon>Planctomycetota</taxon>
        <taxon>Planctomycetia</taxon>
        <taxon>Isosphaerales</taxon>
        <taxon>Isosphaeraceae</taxon>
        <taxon>Singulisphaera</taxon>
    </lineage>
</organism>
<evidence type="ECO:0000256" key="5">
    <source>
        <dbReference type="SAM" id="MobiDB-lite"/>
    </source>
</evidence>
<evidence type="ECO:0000313" key="7">
    <source>
        <dbReference type="EMBL" id="XBH01693.1"/>
    </source>
</evidence>
<dbReference type="InterPro" id="IPR009056">
    <property type="entry name" value="Cyt_c-like_dom"/>
</dbReference>
<evidence type="ECO:0000256" key="2">
    <source>
        <dbReference type="ARBA" id="ARBA00022723"/>
    </source>
</evidence>
<dbReference type="PANTHER" id="PTHR35889:SF3">
    <property type="entry name" value="F-BOX DOMAIN-CONTAINING PROTEIN"/>
    <property type="match status" value="1"/>
</dbReference>
<dbReference type="Pfam" id="PF07635">
    <property type="entry name" value="PSCyt1"/>
    <property type="match status" value="1"/>
</dbReference>
<dbReference type="Pfam" id="PF07587">
    <property type="entry name" value="PSD1"/>
    <property type="match status" value="1"/>
</dbReference>
<dbReference type="AlphaFoldDB" id="A0AAU7C978"/>
<gene>
    <name evidence="7" type="ORF">V5E97_25510</name>
</gene>
<dbReference type="PANTHER" id="PTHR35889">
    <property type="entry name" value="CYCLOINULO-OLIGOSACCHARIDE FRUCTANOTRANSFERASE-RELATED"/>
    <property type="match status" value="1"/>
</dbReference>
<dbReference type="InterPro" id="IPR011429">
    <property type="entry name" value="Cyt_c_Planctomycete-type"/>
</dbReference>
<dbReference type="InterPro" id="IPR036909">
    <property type="entry name" value="Cyt_c-like_dom_sf"/>
</dbReference>
<dbReference type="Pfam" id="PF07583">
    <property type="entry name" value="PSCyt2"/>
    <property type="match status" value="1"/>
</dbReference>
<evidence type="ECO:0000256" key="1">
    <source>
        <dbReference type="ARBA" id="ARBA00022617"/>
    </source>
</evidence>
<keyword evidence="2 4" id="KW-0479">Metal-binding</keyword>
<dbReference type="GO" id="GO:0009055">
    <property type="term" value="F:electron transfer activity"/>
    <property type="evidence" value="ECO:0007669"/>
    <property type="project" value="InterPro"/>
</dbReference>
<evidence type="ECO:0000256" key="3">
    <source>
        <dbReference type="ARBA" id="ARBA00023004"/>
    </source>
</evidence>
<evidence type="ECO:0000259" key="6">
    <source>
        <dbReference type="PROSITE" id="PS51007"/>
    </source>
</evidence>
<keyword evidence="3 4" id="KW-0408">Iron</keyword>
<feature type="region of interest" description="Disordered" evidence="5">
    <location>
        <begin position="805"/>
        <end position="868"/>
    </location>
</feature>
<dbReference type="EMBL" id="CP155447">
    <property type="protein sequence ID" value="XBH01693.1"/>
    <property type="molecule type" value="Genomic_DNA"/>
</dbReference>
<dbReference type="GO" id="GO:0020037">
    <property type="term" value="F:heme binding"/>
    <property type="evidence" value="ECO:0007669"/>
    <property type="project" value="InterPro"/>
</dbReference>
<protein>
    <submittedName>
        <fullName evidence="7">PSD1 and planctomycete cytochrome C domain-containing protein</fullName>
    </submittedName>
</protein>
<dbReference type="SUPFAM" id="SSF46626">
    <property type="entry name" value="Cytochrome c"/>
    <property type="match status" value="1"/>
</dbReference>
<dbReference type="PROSITE" id="PS51007">
    <property type="entry name" value="CYTC"/>
    <property type="match status" value="1"/>
</dbReference>
<feature type="compositionally biased region" description="Polar residues" evidence="5">
    <location>
        <begin position="805"/>
        <end position="836"/>
    </location>
</feature>
<accession>A0AAU7C978</accession>
<evidence type="ECO:0000256" key="4">
    <source>
        <dbReference type="PROSITE-ProRule" id="PRU00433"/>
    </source>
</evidence>
<dbReference type="InterPro" id="IPR022655">
    <property type="entry name" value="DUF1553"/>
</dbReference>
<dbReference type="GO" id="GO:0046872">
    <property type="term" value="F:metal ion binding"/>
    <property type="evidence" value="ECO:0007669"/>
    <property type="project" value="UniProtKB-KW"/>
</dbReference>